<evidence type="ECO:0000259" key="8">
    <source>
        <dbReference type="PROSITE" id="PS50893"/>
    </source>
</evidence>
<evidence type="ECO:0000256" key="3">
    <source>
        <dbReference type="ARBA" id="ARBA00022737"/>
    </source>
</evidence>
<dbReference type="PROSITE" id="PS00211">
    <property type="entry name" value="ABC_TRANSPORTER_1"/>
    <property type="match status" value="1"/>
</dbReference>
<reference evidence="10" key="2">
    <citation type="submission" date="2020-09" db="EMBL/GenBank/DDBJ databases">
        <authorList>
            <person name="Sun Q."/>
            <person name="Ohkuma M."/>
        </authorList>
    </citation>
    <scope>NUCLEOTIDE SEQUENCE</scope>
    <source>
        <strain evidence="10">JCM 4637</strain>
    </source>
</reference>
<evidence type="ECO:0000256" key="2">
    <source>
        <dbReference type="ARBA" id="ARBA00022448"/>
    </source>
</evidence>
<dbReference type="AlphaFoldDB" id="A0A918X5R9"/>
<dbReference type="InterPro" id="IPR003593">
    <property type="entry name" value="AAA+_ATPase"/>
</dbReference>
<dbReference type="InterPro" id="IPR017871">
    <property type="entry name" value="ABC_transporter-like_CS"/>
</dbReference>
<dbReference type="PROSITE" id="PS50893">
    <property type="entry name" value="ABC_TRANSPORTER_2"/>
    <property type="match status" value="1"/>
</dbReference>
<evidence type="ECO:0000256" key="4">
    <source>
        <dbReference type="ARBA" id="ARBA00022741"/>
    </source>
</evidence>
<dbReference type="InterPro" id="IPR005892">
    <property type="entry name" value="Gly-betaine_transp_ATP-bd"/>
</dbReference>
<dbReference type="PROSITE" id="PS51371">
    <property type="entry name" value="CBS"/>
    <property type="match status" value="1"/>
</dbReference>
<dbReference type="GO" id="GO:0031460">
    <property type="term" value="P:glycine betaine transport"/>
    <property type="evidence" value="ECO:0007669"/>
    <property type="project" value="InterPro"/>
</dbReference>
<dbReference type="PANTHER" id="PTHR43117:SF4">
    <property type="entry name" value="OSMOPROTECTANT IMPORT ATP-BINDING PROTEIN OSMV"/>
    <property type="match status" value="1"/>
</dbReference>
<evidence type="ECO:0000256" key="5">
    <source>
        <dbReference type="ARBA" id="ARBA00022840"/>
    </source>
</evidence>
<dbReference type="Proteomes" id="UP000638353">
    <property type="component" value="Unassembled WGS sequence"/>
</dbReference>
<dbReference type="InterPro" id="IPR046342">
    <property type="entry name" value="CBS_dom_sf"/>
</dbReference>
<sequence length="388" mass="42520">MIRFEHVTKRYADGTTAVDDLSFEVAAGELVTLVGPSGCGKTTTMKMVNRLIEPTDGRIFLDGEDISGVDPVELRRRIGYVIQQVGLFPHKTVLDNTATVPHLLGVKKSEARLRAAELLDLVGLDPKVYGSRYPEQLSGGQRQRVGVARALAADPPVLLMDEPFGAVDPVVRERLQNEFLKLQSQVRKTVLFVTHDIEEAVRLGDRIAVYGQGTIEQFDAPAVVLGAPATPYVADFVGADRGLKRLSVTPIEESDLEQPPVVHLDDPMRTAAQRLADQGARWAVVLDGEDNLHGWIPAESANQRGKDGTVREHARRMEAWLPVGASLKQAFSTMLQHDAGWIAVIDDAGEGRFLGVLTPARLHEALRRSIDADGRRVSRREVEVETVG</sequence>
<dbReference type="NCBIfam" id="TIGR01186">
    <property type="entry name" value="proV"/>
    <property type="match status" value="1"/>
</dbReference>
<dbReference type="InterPro" id="IPR003439">
    <property type="entry name" value="ABC_transporter-like_ATP-bd"/>
</dbReference>
<dbReference type="EMBL" id="BMVC01000017">
    <property type="protein sequence ID" value="GHD12031.1"/>
    <property type="molecule type" value="Genomic_DNA"/>
</dbReference>
<dbReference type="GO" id="GO:0016020">
    <property type="term" value="C:membrane"/>
    <property type="evidence" value="ECO:0007669"/>
    <property type="project" value="InterPro"/>
</dbReference>
<reference evidence="10" key="1">
    <citation type="journal article" date="2014" name="Int. J. Syst. Evol. Microbiol.">
        <title>Complete genome sequence of Corynebacterium casei LMG S-19264T (=DSM 44701T), isolated from a smear-ripened cheese.</title>
        <authorList>
            <consortium name="US DOE Joint Genome Institute (JGI-PGF)"/>
            <person name="Walter F."/>
            <person name="Albersmeier A."/>
            <person name="Kalinowski J."/>
            <person name="Ruckert C."/>
        </authorList>
    </citation>
    <scope>NUCLEOTIDE SEQUENCE</scope>
    <source>
        <strain evidence="10">JCM 4637</strain>
    </source>
</reference>
<keyword evidence="3" id="KW-0677">Repeat</keyword>
<dbReference type="GO" id="GO:0016887">
    <property type="term" value="F:ATP hydrolysis activity"/>
    <property type="evidence" value="ECO:0007669"/>
    <property type="project" value="InterPro"/>
</dbReference>
<proteinExistence type="inferred from homology"/>
<evidence type="ECO:0000313" key="11">
    <source>
        <dbReference type="Proteomes" id="UP000638353"/>
    </source>
</evidence>
<accession>A0A918X5R9</accession>
<keyword evidence="4" id="KW-0547">Nucleotide-binding</keyword>
<comment type="similarity">
    <text evidence="1">Belongs to the ABC transporter superfamily.</text>
</comment>
<name>A0A918X5R9_9ACTN</name>
<dbReference type="SUPFAM" id="SSF54631">
    <property type="entry name" value="CBS-domain pair"/>
    <property type="match status" value="1"/>
</dbReference>
<evidence type="ECO:0000256" key="1">
    <source>
        <dbReference type="ARBA" id="ARBA00005417"/>
    </source>
</evidence>
<organism evidence="10 11">
    <name type="scientific">Streptomyces finlayi</name>
    <dbReference type="NCBI Taxonomy" id="67296"/>
    <lineage>
        <taxon>Bacteria</taxon>
        <taxon>Bacillati</taxon>
        <taxon>Actinomycetota</taxon>
        <taxon>Actinomycetes</taxon>
        <taxon>Kitasatosporales</taxon>
        <taxon>Streptomycetaceae</taxon>
        <taxon>Streptomyces</taxon>
    </lineage>
</organism>
<comment type="caution">
    <text evidence="10">The sequence shown here is derived from an EMBL/GenBank/DDBJ whole genome shotgun (WGS) entry which is preliminary data.</text>
</comment>
<protein>
    <recommendedName>
        <fullName evidence="6">ABC-type quaternary amine transporter</fullName>
        <ecNumber evidence="6">7.6.2.9</ecNumber>
    </recommendedName>
</protein>
<feature type="domain" description="CBS" evidence="9">
    <location>
        <begin position="314"/>
        <end position="372"/>
    </location>
</feature>
<dbReference type="GO" id="GO:0005524">
    <property type="term" value="F:ATP binding"/>
    <property type="evidence" value="ECO:0007669"/>
    <property type="project" value="UniProtKB-KW"/>
</dbReference>
<dbReference type="Pfam" id="PF00005">
    <property type="entry name" value="ABC_tran"/>
    <property type="match status" value="1"/>
</dbReference>
<dbReference type="GO" id="GO:0015418">
    <property type="term" value="F:ABC-type quaternary ammonium compound transporting activity"/>
    <property type="evidence" value="ECO:0007669"/>
    <property type="project" value="UniProtKB-EC"/>
</dbReference>
<evidence type="ECO:0000313" key="10">
    <source>
        <dbReference type="EMBL" id="GHD12031.1"/>
    </source>
</evidence>
<keyword evidence="2" id="KW-0813">Transport</keyword>
<evidence type="ECO:0000259" key="9">
    <source>
        <dbReference type="PROSITE" id="PS51371"/>
    </source>
</evidence>
<dbReference type="CDD" id="cd03295">
    <property type="entry name" value="ABC_OpuCA_Osmoprotection"/>
    <property type="match status" value="1"/>
</dbReference>
<evidence type="ECO:0000256" key="6">
    <source>
        <dbReference type="ARBA" id="ARBA00066388"/>
    </source>
</evidence>
<keyword evidence="7" id="KW-0129">CBS domain</keyword>
<dbReference type="EC" id="7.6.2.9" evidence="6"/>
<dbReference type="Pfam" id="PF00571">
    <property type="entry name" value="CBS"/>
    <property type="match status" value="1"/>
</dbReference>
<dbReference type="InterPro" id="IPR027417">
    <property type="entry name" value="P-loop_NTPase"/>
</dbReference>
<feature type="domain" description="ABC transporter" evidence="8">
    <location>
        <begin position="2"/>
        <end position="237"/>
    </location>
</feature>
<dbReference type="InterPro" id="IPR000644">
    <property type="entry name" value="CBS_dom"/>
</dbReference>
<evidence type="ECO:0000256" key="7">
    <source>
        <dbReference type="PROSITE-ProRule" id="PRU00703"/>
    </source>
</evidence>
<dbReference type="Gene3D" id="3.10.580.10">
    <property type="entry name" value="CBS-domain"/>
    <property type="match status" value="1"/>
</dbReference>
<dbReference type="SUPFAM" id="SSF52540">
    <property type="entry name" value="P-loop containing nucleoside triphosphate hydrolases"/>
    <property type="match status" value="1"/>
</dbReference>
<dbReference type="SMART" id="SM00382">
    <property type="entry name" value="AAA"/>
    <property type="match status" value="1"/>
</dbReference>
<dbReference type="PANTHER" id="PTHR43117">
    <property type="entry name" value="OSMOPROTECTANT IMPORT ATP-BINDING PROTEIN OSMV"/>
    <property type="match status" value="1"/>
</dbReference>
<dbReference type="Gene3D" id="3.40.50.300">
    <property type="entry name" value="P-loop containing nucleotide triphosphate hydrolases"/>
    <property type="match status" value="1"/>
</dbReference>
<dbReference type="FunFam" id="3.40.50.300:FF:000425">
    <property type="entry name" value="Probable ABC transporter, ATP-binding subunit"/>
    <property type="match status" value="1"/>
</dbReference>
<gene>
    <name evidence="10" type="ORF">GCM10010334_68720</name>
</gene>
<dbReference type="RefSeq" id="WP_189826942.1">
    <property type="nucleotide sequence ID" value="NZ_BMVC01000017.1"/>
</dbReference>
<keyword evidence="5 10" id="KW-0067">ATP-binding</keyword>